<keyword evidence="1" id="KW-1133">Transmembrane helix</keyword>
<comment type="caution">
    <text evidence="3">The sequence shown here is derived from an EMBL/GenBank/DDBJ whole genome shotgun (WGS) entry which is preliminary data.</text>
</comment>
<evidence type="ECO:0000259" key="2">
    <source>
        <dbReference type="Pfam" id="PF07435"/>
    </source>
</evidence>
<dbReference type="RefSeq" id="WP_125715442.1">
    <property type="nucleotide sequence ID" value="NZ_JBHTOP010000007.1"/>
</dbReference>
<dbReference type="EMBL" id="JBHTOP010000007">
    <property type="protein sequence ID" value="MFD1671364.1"/>
    <property type="molecule type" value="Genomic_DNA"/>
</dbReference>
<dbReference type="CDD" id="cd15787">
    <property type="entry name" value="YycH_N"/>
    <property type="match status" value="1"/>
</dbReference>
<protein>
    <submittedName>
        <fullName evidence="3">YycH family regulatory protein</fullName>
    </submittedName>
</protein>
<dbReference type="Gene3D" id="3.10.450.310">
    <property type="match status" value="1"/>
</dbReference>
<dbReference type="InterPro" id="IPR009996">
    <property type="entry name" value="YycH"/>
</dbReference>
<evidence type="ECO:0000313" key="3">
    <source>
        <dbReference type="EMBL" id="MFD1671364.1"/>
    </source>
</evidence>
<organism evidence="3 4">
    <name type="scientific">Agrilactobacillus yilanensis</name>
    <dbReference type="NCBI Taxonomy" id="2485997"/>
    <lineage>
        <taxon>Bacteria</taxon>
        <taxon>Bacillati</taxon>
        <taxon>Bacillota</taxon>
        <taxon>Bacilli</taxon>
        <taxon>Lactobacillales</taxon>
        <taxon>Lactobacillaceae</taxon>
        <taxon>Agrilactobacillus</taxon>
    </lineage>
</organism>
<dbReference type="Pfam" id="PF07435">
    <property type="entry name" value="YycH"/>
    <property type="match status" value="1"/>
</dbReference>
<keyword evidence="4" id="KW-1185">Reference proteome</keyword>
<proteinExistence type="predicted"/>
<keyword evidence="1" id="KW-0472">Membrane</keyword>
<evidence type="ECO:0000313" key="4">
    <source>
        <dbReference type="Proteomes" id="UP001597267"/>
    </source>
</evidence>
<accession>A0ABW4J6S3</accession>
<name>A0ABW4J6S3_9LACO</name>
<keyword evidence="1" id="KW-0812">Transmembrane</keyword>
<feature type="transmembrane region" description="Helical" evidence="1">
    <location>
        <begin position="12"/>
        <end position="30"/>
    </location>
</feature>
<evidence type="ECO:0000256" key="1">
    <source>
        <dbReference type="SAM" id="Phobius"/>
    </source>
</evidence>
<sequence>MGVKLSDVLLKVGLVLAIAVSIVLSFLIWTNNARYERNPNTKIASSQSGNETDHDLSDIYLPAQILKKGTTQQYMVYNRRENPNLSYKKEIQKWTIQKLKAPKSNTYDSYLDTVNGKHQVQLVYSDEITWRLFRKIYGLAYTPAKKDFKFNRIILKTNDLRWVYLGNDKNQKIYSVKVKDNQVEKLQKSLKDADLGLPVKEAFLNDQLTLFYTDTVEMTPYSYLISRENVNNYISTLLSANDNDTNIEARESGDTTTYYKGLYKKLSMDSSNGQVQYEDYTDTIAISSSTDLLVNGFKRLVNLGNSLTSVHYFSSDFTTKTVTYTSYVEGFPVFQDGGNTSIQLTPSGQILKFPSGTLQVPIPSESQDGQLPATENMLSALKNAGVDTTAIKGIQLGYRWTETKTNQQVIDLQPTYYIYINDAWKDYSDLLTEQGGGS</sequence>
<feature type="domain" description="Regulatory protein YycH" evidence="2">
    <location>
        <begin position="14"/>
        <end position="427"/>
    </location>
</feature>
<gene>
    <name evidence="3" type="ORF">ACFQ5M_04570</name>
</gene>
<dbReference type="Proteomes" id="UP001597267">
    <property type="component" value="Unassembled WGS sequence"/>
</dbReference>
<reference evidence="4" key="1">
    <citation type="journal article" date="2019" name="Int. J. Syst. Evol. Microbiol.">
        <title>The Global Catalogue of Microorganisms (GCM) 10K type strain sequencing project: providing services to taxonomists for standard genome sequencing and annotation.</title>
        <authorList>
            <consortium name="The Broad Institute Genomics Platform"/>
            <consortium name="The Broad Institute Genome Sequencing Center for Infectious Disease"/>
            <person name="Wu L."/>
            <person name="Ma J."/>
        </authorList>
    </citation>
    <scope>NUCLEOTIDE SEQUENCE [LARGE SCALE GENOMIC DNA]</scope>
    <source>
        <strain evidence="4">CCM 8896</strain>
    </source>
</reference>